<dbReference type="EMBL" id="OU015569">
    <property type="protein sequence ID" value="CAG5095339.1"/>
    <property type="molecule type" value="Genomic_DNA"/>
</dbReference>
<feature type="coiled-coil region" evidence="1">
    <location>
        <begin position="54"/>
        <end position="95"/>
    </location>
</feature>
<feature type="coiled-coil region" evidence="1">
    <location>
        <begin position="192"/>
        <end position="240"/>
    </location>
</feature>
<dbReference type="InterPro" id="IPR001374">
    <property type="entry name" value="R3H_dom"/>
</dbReference>
<protein>
    <submittedName>
        <fullName evidence="3">Oidioi.mRNA.OKI2018_I69.XSR.g14142.t1.cds</fullName>
    </submittedName>
</protein>
<reference evidence="3 4" key="1">
    <citation type="submission" date="2021-04" db="EMBL/GenBank/DDBJ databases">
        <authorList>
            <person name="Bliznina A."/>
        </authorList>
    </citation>
    <scope>NUCLEOTIDE SEQUENCE [LARGE SCALE GENOMIC DNA]</scope>
</reference>
<keyword evidence="1" id="KW-0175">Coiled coil</keyword>
<keyword evidence="4" id="KW-1185">Reference proteome</keyword>
<evidence type="ECO:0000259" key="2">
    <source>
        <dbReference type="PROSITE" id="PS51061"/>
    </source>
</evidence>
<name>A0ABN7S9G4_OIKDI</name>
<evidence type="ECO:0000256" key="1">
    <source>
        <dbReference type="SAM" id="Coils"/>
    </source>
</evidence>
<gene>
    <name evidence="3" type="ORF">OKIOD_LOCUS5700</name>
</gene>
<dbReference type="Proteomes" id="UP001158576">
    <property type="component" value="Chromosome XSR"/>
</dbReference>
<evidence type="ECO:0000313" key="4">
    <source>
        <dbReference type="Proteomes" id="UP001158576"/>
    </source>
</evidence>
<dbReference type="PROSITE" id="PS51061">
    <property type="entry name" value="R3H"/>
    <property type="match status" value="1"/>
</dbReference>
<feature type="domain" description="R3H" evidence="2">
    <location>
        <begin position="233"/>
        <end position="273"/>
    </location>
</feature>
<evidence type="ECO:0000313" key="3">
    <source>
        <dbReference type="EMBL" id="CAG5095339.1"/>
    </source>
</evidence>
<sequence>MVGGQSCRQCEVYQERLDSLRSDYEVLKEGPFLPPFGKPKEVEEIKEEGLAERNRVLEQRLTQERSRAAELDESLKAALSELQIQKDLNHELQEKLYLGGHILENAYHLQQHENVERNAQLHEKIERLSKDCGILRIDLEQHDVKHSEKLEKAVQREQVHLDTIKAQEHELETTGKQLSAARSDMLLMEDKITTLTRIVNDHESENDQLRMELTEAFRAKSQLERMLEQYKDDLARRETEPRIDNLLLNDEEYVQNVSSKPMSIPERLLIHRF</sequence>
<accession>A0ABN7S9G4</accession>
<organism evidence="3 4">
    <name type="scientific">Oikopleura dioica</name>
    <name type="common">Tunicate</name>
    <dbReference type="NCBI Taxonomy" id="34765"/>
    <lineage>
        <taxon>Eukaryota</taxon>
        <taxon>Metazoa</taxon>
        <taxon>Chordata</taxon>
        <taxon>Tunicata</taxon>
        <taxon>Appendicularia</taxon>
        <taxon>Copelata</taxon>
        <taxon>Oikopleuridae</taxon>
        <taxon>Oikopleura</taxon>
    </lineage>
</organism>
<proteinExistence type="predicted"/>